<proteinExistence type="predicted"/>
<comment type="caution">
    <text evidence="2">The sequence shown here is derived from an EMBL/GenBank/DDBJ whole genome shotgun (WGS) entry which is preliminary data.</text>
</comment>
<accession>A0A286TVP3</accession>
<sequence>MVLENTDYFFGPGSFFLSRELVLNKDGLGGITDGLAVDIANRQWFIMNATLARHNVWNHIVPQVIKQLVTAERSTTKQLIIELIIQRLREDKNIMKKFNDDGFGKENEGVFLNDIRNVLGEIFCKSPVIGMPIDSVSNDLKDWSETLKAKVKLYEVKKYTECDNSENIIYHIPEEENQTGLKSAESKDKHSKNTETGKTGKDNLKAREIYLTKS</sequence>
<reference evidence="3" key="1">
    <citation type="journal article" date="2017" name="Environ. Microbiol. Rep.">
        <title>Genetic Diversity of Marine Anaerobic Ammonium-Oxidizing Bacteria as Revealed by Genomic and Proteomic Analyses of 'Candidatus Scalindua japonica'.</title>
        <authorList>
            <person name="Oshiki M."/>
            <person name="Mizuto K."/>
            <person name="Kimura Z."/>
            <person name="Kindaichi T."/>
            <person name="Satoh H."/>
            <person name="Okabe S."/>
        </authorList>
    </citation>
    <scope>NUCLEOTIDE SEQUENCE [LARGE SCALE GENOMIC DNA]</scope>
    <source>
        <strain evidence="3">husup-a2</strain>
    </source>
</reference>
<name>A0A286TVP3_9BACT</name>
<protein>
    <submittedName>
        <fullName evidence="2">Pyruvate ferredoxin oxidoreductase and related 2-oxoacid:ferredoxin oxidoreductase, gamma subunit</fullName>
    </submittedName>
</protein>
<evidence type="ECO:0000313" key="3">
    <source>
        <dbReference type="Proteomes" id="UP000218542"/>
    </source>
</evidence>
<feature type="region of interest" description="Disordered" evidence="1">
    <location>
        <begin position="173"/>
        <end position="214"/>
    </location>
</feature>
<dbReference type="AlphaFoldDB" id="A0A286TVP3"/>
<dbReference type="Proteomes" id="UP000218542">
    <property type="component" value="Unassembled WGS sequence"/>
</dbReference>
<feature type="compositionally biased region" description="Basic and acidic residues" evidence="1">
    <location>
        <begin position="184"/>
        <end position="214"/>
    </location>
</feature>
<dbReference type="EMBL" id="BAOS01000005">
    <property type="protein sequence ID" value="GAX59925.1"/>
    <property type="molecule type" value="Genomic_DNA"/>
</dbReference>
<gene>
    <name evidence="2" type="ORF">SCALIN_C05_0010</name>
</gene>
<keyword evidence="2" id="KW-0670">Pyruvate</keyword>
<evidence type="ECO:0000313" key="2">
    <source>
        <dbReference type="EMBL" id="GAX59925.1"/>
    </source>
</evidence>
<organism evidence="2 3">
    <name type="scientific">Candidatus Scalindua japonica</name>
    <dbReference type="NCBI Taxonomy" id="1284222"/>
    <lineage>
        <taxon>Bacteria</taxon>
        <taxon>Pseudomonadati</taxon>
        <taxon>Planctomycetota</taxon>
        <taxon>Candidatus Brocadiia</taxon>
        <taxon>Candidatus Brocadiales</taxon>
        <taxon>Candidatus Scalinduaceae</taxon>
        <taxon>Candidatus Scalindua</taxon>
    </lineage>
</organism>
<evidence type="ECO:0000256" key="1">
    <source>
        <dbReference type="SAM" id="MobiDB-lite"/>
    </source>
</evidence>
<keyword evidence="3" id="KW-1185">Reference proteome</keyword>